<comment type="function">
    <text evidence="4">Has an important function as a repair enzyme for proteins that have been inactivated by oxidation. Catalyzes the reversible oxidation-reduction of methionine sulfoxide in proteins to methionine.</text>
</comment>
<keyword evidence="7" id="KW-1185">Reference proteome</keyword>
<dbReference type="InterPro" id="IPR002569">
    <property type="entry name" value="Met_Sox_Rdtase_MsrA_dom"/>
</dbReference>
<gene>
    <name evidence="4" type="primary">msrA</name>
    <name evidence="6" type="ORF">SAMN04488509_102122</name>
</gene>
<dbReference type="SUPFAM" id="SSF55068">
    <property type="entry name" value="Peptide methionine sulfoxide reductase"/>
    <property type="match status" value="1"/>
</dbReference>
<dbReference type="STRING" id="265719.SAMN04488509_102122"/>
<evidence type="ECO:0000256" key="2">
    <source>
        <dbReference type="ARBA" id="ARBA00047806"/>
    </source>
</evidence>
<evidence type="ECO:0000256" key="1">
    <source>
        <dbReference type="ARBA" id="ARBA00023002"/>
    </source>
</evidence>
<comment type="catalytic activity">
    <reaction evidence="3 4">
        <text>[thioredoxin]-disulfide + L-methionine + H2O = L-methionine (S)-S-oxide + [thioredoxin]-dithiol</text>
        <dbReference type="Rhea" id="RHEA:19993"/>
        <dbReference type="Rhea" id="RHEA-COMP:10698"/>
        <dbReference type="Rhea" id="RHEA-COMP:10700"/>
        <dbReference type="ChEBI" id="CHEBI:15377"/>
        <dbReference type="ChEBI" id="CHEBI:29950"/>
        <dbReference type="ChEBI" id="CHEBI:50058"/>
        <dbReference type="ChEBI" id="CHEBI:57844"/>
        <dbReference type="ChEBI" id="CHEBI:58772"/>
        <dbReference type="EC" id="1.8.4.11"/>
    </reaction>
</comment>
<evidence type="ECO:0000256" key="4">
    <source>
        <dbReference type="HAMAP-Rule" id="MF_01401"/>
    </source>
</evidence>
<dbReference type="HAMAP" id="MF_01401">
    <property type="entry name" value="MsrA"/>
    <property type="match status" value="1"/>
</dbReference>
<dbReference type="Gene3D" id="3.30.1060.10">
    <property type="entry name" value="Peptide methionine sulphoxide reductase MsrA"/>
    <property type="match status" value="1"/>
</dbReference>
<comment type="similarity">
    <text evidence="4">Belongs to the MsrA Met sulfoxide reductase family.</text>
</comment>
<evidence type="ECO:0000256" key="3">
    <source>
        <dbReference type="ARBA" id="ARBA00048782"/>
    </source>
</evidence>
<comment type="catalytic activity">
    <reaction evidence="2 4">
        <text>L-methionyl-[protein] + [thioredoxin]-disulfide + H2O = L-methionyl-(S)-S-oxide-[protein] + [thioredoxin]-dithiol</text>
        <dbReference type="Rhea" id="RHEA:14217"/>
        <dbReference type="Rhea" id="RHEA-COMP:10698"/>
        <dbReference type="Rhea" id="RHEA-COMP:10700"/>
        <dbReference type="Rhea" id="RHEA-COMP:12313"/>
        <dbReference type="Rhea" id="RHEA-COMP:12315"/>
        <dbReference type="ChEBI" id="CHEBI:15377"/>
        <dbReference type="ChEBI" id="CHEBI:16044"/>
        <dbReference type="ChEBI" id="CHEBI:29950"/>
        <dbReference type="ChEBI" id="CHEBI:44120"/>
        <dbReference type="ChEBI" id="CHEBI:50058"/>
        <dbReference type="EC" id="1.8.4.11"/>
    </reaction>
</comment>
<evidence type="ECO:0000313" key="7">
    <source>
        <dbReference type="Proteomes" id="UP000199603"/>
    </source>
</evidence>
<dbReference type="EC" id="1.8.4.11" evidence="4"/>
<dbReference type="OrthoDB" id="4174719at2"/>
<dbReference type="PANTHER" id="PTHR43774">
    <property type="entry name" value="PEPTIDE METHIONINE SULFOXIDE REDUCTASE"/>
    <property type="match status" value="1"/>
</dbReference>
<proteinExistence type="inferred from homology"/>
<sequence>MSREPRFSAIHWAPWLAILLKLGLIGTLLASDVVDVQISEQSHTPPPVPDGANVGVALFAGGCFWCMEKPFDQMDGVLSTTSGYAGGTVENPSYEQVSAGGTGHIEVVEVRYDPAKVSYAQLLNTYWRNVDPLAVNRQFCDAGPQYRSAIFALDEDQRALAEASRAELSKRFGREVATEVLPAARFWPAEDYHQDYYLKNPIRYSYYRSRCGRDARLEALWGK</sequence>
<dbReference type="PANTHER" id="PTHR43774:SF1">
    <property type="entry name" value="PEPTIDE METHIONINE SULFOXIDE REDUCTASE MSRA 2"/>
    <property type="match status" value="1"/>
</dbReference>
<organism evidence="6 7">
    <name type="scientific">Aquimonas voraii</name>
    <dbReference type="NCBI Taxonomy" id="265719"/>
    <lineage>
        <taxon>Bacteria</taxon>
        <taxon>Pseudomonadati</taxon>
        <taxon>Pseudomonadota</taxon>
        <taxon>Gammaproteobacteria</taxon>
        <taxon>Lysobacterales</taxon>
        <taxon>Lysobacteraceae</taxon>
        <taxon>Aquimonas</taxon>
    </lineage>
</organism>
<reference evidence="6 7" key="1">
    <citation type="submission" date="2016-10" db="EMBL/GenBank/DDBJ databases">
        <authorList>
            <person name="de Groot N.N."/>
        </authorList>
    </citation>
    <scope>NUCLEOTIDE SEQUENCE [LARGE SCALE GENOMIC DNA]</scope>
    <source>
        <strain evidence="6 7">DSM 16957</strain>
    </source>
</reference>
<dbReference type="RefSeq" id="WP_091239755.1">
    <property type="nucleotide sequence ID" value="NZ_FNAG01000002.1"/>
</dbReference>
<dbReference type="InterPro" id="IPR036509">
    <property type="entry name" value="Met_Sox_Rdtase_MsrA_sf"/>
</dbReference>
<dbReference type="GO" id="GO:0033744">
    <property type="term" value="F:L-methionine:thioredoxin-disulfide S-oxidoreductase activity"/>
    <property type="evidence" value="ECO:0007669"/>
    <property type="project" value="RHEA"/>
</dbReference>
<protein>
    <recommendedName>
        <fullName evidence="4">Peptide methionine sulfoxide reductase MsrA</fullName>
        <shortName evidence="4">Protein-methionine-S-oxide reductase</shortName>
        <ecNumber evidence="4">1.8.4.11</ecNumber>
    </recommendedName>
    <alternativeName>
        <fullName evidence="4">Peptide-methionine (S)-S-oxide reductase</fullName>
        <shortName evidence="4">Peptide Met(O) reductase</shortName>
    </alternativeName>
</protein>
<dbReference type="AlphaFoldDB" id="A0A1G6U244"/>
<evidence type="ECO:0000313" key="6">
    <source>
        <dbReference type="EMBL" id="SDD35361.1"/>
    </source>
</evidence>
<feature type="active site" evidence="4">
    <location>
        <position position="63"/>
    </location>
</feature>
<accession>A0A1G6U244</accession>
<feature type="domain" description="Peptide methionine sulphoxide reductase MsrA" evidence="5">
    <location>
        <begin position="57"/>
        <end position="205"/>
    </location>
</feature>
<dbReference type="EMBL" id="FNAG01000002">
    <property type="protein sequence ID" value="SDD35361.1"/>
    <property type="molecule type" value="Genomic_DNA"/>
</dbReference>
<evidence type="ECO:0000259" key="5">
    <source>
        <dbReference type="Pfam" id="PF01625"/>
    </source>
</evidence>
<name>A0A1G6U244_9GAMM</name>
<dbReference type="Pfam" id="PF01625">
    <property type="entry name" value="PMSR"/>
    <property type="match status" value="1"/>
</dbReference>
<dbReference type="GO" id="GO:0008113">
    <property type="term" value="F:peptide-methionine (S)-S-oxide reductase activity"/>
    <property type="evidence" value="ECO:0007669"/>
    <property type="project" value="UniProtKB-UniRule"/>
</dbReference>
<keyword evidence="1 4" id="KW-0560">Oxidoreductase</keyword>
<dbReference type="NCBIfam" id="TIGR00401">
    <property type="entry name" value="msrA"/>
    <property type="match status" value="1"/>
</dbReference>
<dbReference type="Proteomes" id="UP000199603">
    <property type="component" value="Unassembled WGS sequence"/>
</dbReference>